<evidence type="ECO:0000313" key="3">
    <source>
        <dbReference type="Proteomes" id="UP001596091"/>
    </source>
</evidence>
<dbReference type="EMBL" id="JBHSPH010000001">
    <property type="protein sequence ID" value="MFC5861074.1"/>
    <property type="molecule type" value="Genomic_DNA"/>
</dbReference>
<dbReference type="SUPFAM" id="SSF47413">
    <property type="entry name" value="lambda repressor-like DNA-binding domains"/>
    <property type="match status" value="1"/>
</dbReference>
<evidence type="ECO:0000259" key="1">
    <source>
        <dbReference type="PROSITE" id="PS50943"/>
    </source>
</evidence>
<name>A0ABW1EAT8_9BACT</name>
<dbReference type="InterPro" id="IPR010982">
    <property type="entry name" value="Lambda_DNA-bd_dom_sf"/>
</dbReference>
<organism evidence="2 3">
    <name type="scientific">Acidicapsa dinghuensis</name>
    <dbReference type="NCBI Taxonomy" id="2218256"/>
    <lineage>
        <taxon>Bacteria</taxon>
        <taxon>Pseudomonadati</taxon>
        <taxon>Acidobacteriota</taxon>
        <taxon>Terriglobia</taxon>
        <taxon>Terriglobales</taxon>
        <taxon>Acidobacteriaceae</taxon>
        <taxon>Acidicapsa</taxon>
    </lineage>
</organism>
<dbReference type="PROSITE" id="PS50943">
    <property type="entry name" value="HTH_CROC1"/>
    <property type="match status" value="1"/>
</dbReference>
<dbReference type="Pfam" id="PF01381">
    <property type="entry name" value="HTH_3"/>
    <property type="match status" value="1"/>
</dbReference>
<proteinExistence type="predicted"/>
<sequence length="66" mass="7328">MGITQIEVAARSGVHRNTIYRAEAGLTVPTILQLWKIAQAMDAKIEDFLQDSPSKVRFALESEKAL</sequence>
<protein>
    <submittedName>
        <fullName evidence="2">Helix-turn-helix domain-containing protein</fullName>
    </submittedName>
</protein>
<evidence type="ECO:0000313" key="2">
    <source>
        <dbReference type="EMBL" id="MFC5861074.1"/>
    </source>
</evidence>
<reference evidence="3" key="1">
    <citation type="journal article" date="2019" name="Int. J. Syst. Evol. Microbiol.">
        <title>The Global Catalogue of Microorganisms (GCM) 10K type strain sequencing project: providing services to taxonomists for standard genome sequencing and annotation.</title>
        <authorList>
            <consortium name="The Broad Institute Genomics Platform"/>
            <consortium name="The Broad Institute Genome Sequencing Center for Infectious Disease"/>
            <person name="Wu L."/>
            <person name="Ma J."/>
        </authorList>
    </citation>
    <scope>NUCLEOTIDE SEQUENCE [LARGE SCALE GENOMIC DNA]</scope>
    <source>
        <strain evidence="3">JCM 4087</strain>
    </source>
</reference>
<keyword evidence="3" id="KW-1185">Reference proteome</keyword>
<dbReference type="SMART" id="SM00530">
    <property type="entry name" value="HTH_XRE"/>
    <property type="match status" value="1"/>
</dbReference>
<accession>A0ABW1EAT8</accession>
<comment type="caution">
    <text evidence="2">The sequence shown here is derived from an EMBL/GenBank/DDBJ whole genome shotgun (WGS) entry which is preliminary data.</text>
</comment>
<dbReference type="InterPro" id="IPR001387">
    <property type="entry name" value="Cro/C1-type_HTH"/>
</dbReference>
<feature type="domain" description="HTH cro/C1-type" evidence="1">
    <location>
        <begin position="2"/>
        <end position="48"/>
    </location>
</feature>
<dbReference type="Gene3D" id="1.10.260.40">
    <property type="entry name" value="lambda repressor-like DNA-binding domains"/>
    <property type="match status" value="1"/>
</dbReference>
<gene>
    <name evidence="2" type="ORF">ACFPT7_02080</name>
</gene>
<dbReference type="CDD" id="cd00093">
    <property type="entry name" value="HTH_XRE"/>
    <property type="match status" value="1"/>
</dbReference>
<dbReference type="Proteomes" id="UP001596091">
    <property type="component" value="Unassembled WGS sequence"/>
</dbReference>